<comment type="caution">
    <text evidence="1">The sequence shown here is derived from an EMBL/GenBank/DDBJ whole genome shotgun (WGS) entry which is preliminary data.</text>
</comment>
<reference evidence="1 2" key="1">
    <citation type="journal article" date="2014" name="Genome Announc.">
        <title>Draft Genome Sequence of Streptomyces roseochromogenes subsp. oscitans DS 12.976, Producer of the Aminocoumarin Antibiotic Clorobiocin.</title>
        <authorList>
            <person name="Ruckert C."/>
            <person name="Kalinowski J."/>
            <person name="Heide L."/>
            <person name="Apel A.K."/>
        </authorList>
    </citation>
    <scope>NUCLEOTIDE SEQUENCE [LARGE SCALE GENOMIC DNA]</scope>
    <source>
        <strain evidence="1 2">DS 12.976</strain>
    </source>
</reference>
<accession>V6KQQ1</accession>
<organism evidence="1 2">
    <name type="scientific">Streptomyces roseochromogenus subsp. oscitans DS 12.976</name>
    <dbReference type="NCBI Taxonomy" id="1352936"/>
    <lineage>
        <taxon>Bacteria</taxon>
        <taxon>Bacillati</taxon>
        <taxon>Actinomycetota</taxon>
        <taxon>Actinomycetes</taxon>
        <taxon>Kitasatosporales</taxon>
        <taxon>Streptomycetaceae</taxon>
        <taxon>Streptomyces</taxon>
    </lineage>
</organism>
<gene>
    <name evidence="1" type="ORF">M878_11945</name>
</gene>
<keyword evidence="2" id="KW-1185">Reference proteome</keyword>
<dbReference type="PATRIC" id="fig|1352936.5.peg.2531"/>
<dbReference type="AlphaFoldDB" id="V6KQQ1"/>
<sequence>MSSQIFTEKIKTTDSHSLIVRYYAGVKEASLRLLGQSATSGFAPDFDYPQLTDTWEEFFDVARAGWDPLGSHAGRRITLLDLMKNPGTRTTKTTASLLMVARAVHHIDLTGDSVMIFTPSSGNKANALRDAVARALELELATPDKLRIVTLTPSSTLYKFRRSILTDDAELRSRNPILVYDGPEAGDVKQIGTDFAQASAGRDERVWYSLDIGNYKVADACRAFYEREFADPEPGKRRLHAHAVSSAYGLLGYQHGLNTMADLGIPYHQPGFLLVQHLATSDMVRHHLQAKTGELPRLNWKLNDTDGIFEQYESAHFPQATWETQENLEPTFYTHNPPTAPEMTSLIARHGGSGIVVSLLECVRRYGEVRRLVNAGAQSLPVDPRQLGEWSLVMGMTGVLNGLERGLADGFDEVVLHGSGMYLADAKGSPDRSQVTTVRNAADVAAAVY</sequence>
<dbReference type="Pfam" id="PF19465">
    <property type="entry name" value="DUF6002"/>
    <property type="match status" value="1"/>
</dbReference>
<dbReference type="OrthoDB" id="4287124at2"/>
<evidence type="ECO:0000313" key="2">
    <source>
        <dbReference type="Proteomes" id="UP000017984"/>
    </source>
</evidence>
<dbReference type="EMBL" id="AWQX01000097">
    <property type="protein sequence ID" value="EST33751.1"/>
    <property type="molecule type" value="Genomic_DNA"/>
</dbReference>
<dbReference type="STRING" id="1352936.M878_11945"/>
<evidence type="ECO:0000313" key="1">
    <source>
        <dbReference type="EMBL" id="EST33751.1"/>
    </source>
</evidence>
<name>V6KQQ1_STRRC</name>
<proteinExistence type="predicted"/>
<protein>
    <submittedName>
        <fullName evidence="1">Uncharacterized protein</fullName>
    </submittedName>
</protein>
<dbReference type="Proteomes" id="UP000017984">
    <property type="component" value="Chromosome"/>
</dbReference>
<dbReference type="InterPro" id="IPR046044">
    <property type="entry name" value="DUF6002"/>
</dbReference>
<dbReference type="HOGENOM" id="CLU_606645_0_0_11"/>
<dbReference type="RefSeq" id="WP_023546418.1">
    <property type="nucleotide sequence ID" value="NZ_CM002285.1"/>
</dbReference>